<reference evidence="1 2" key="1">
    <citation type="submission" date="2015-09" db="EMBL/GenBank/DDBJ databases">
        <title>Atta colombica WGS genome.</title>
        <authorList>
            <person name="Nygaard S."/>
            <person name="Hu H."/>
            <person name="Boomsma J."/>
            <person name="Zhang G."/>
        </authorList>
    </citation>
    <scope>NUCLEOTIDE SEQUENCE [LARGE SCALE GENOMIC DNA]</scope>
    <source>
        <strain evidence="1">Treedump-2</strain>
        <tissue evidence="1">Whole body</tissue>
    </source>
</reference>
<organism evidence="1 2">
    <name type="scientific">Atta colombica</name>
    <dbReference type="NCBI Taxonomy" id="520822"/>
    <lineage>
        <taxon>Eukaryota</taxon>
        <taxon>Metazoa</taxon>
        <taxon>Ecdysozoa</taxon>
        <taxon>Arthropoda</taxon>
        <taxon>Hexapoda</taxon>
        <taxon>Insecta</taxon>
        <taxon>Pterygota</taxon>
        <taxon>Neoptera</taxon>
        <taxon>Endopterygota</taxon>
        <taxon>Hymenoptera</taxon>
        <taxon>Apocrita</taxon>
        <taxon>Aculeata</taxon>
        <taxon>Formicoidea</taxon>
        <taxon>Formicidae</taxon>
        <taxon>Myrmicinae</taxon>
        <taxon>Atta</taxon>
    </lineage>
</organism>
<protein>
    <submittedName>
        <fullName evidence="1">Uncharacterized protein</fullName>
    </submittedName>
</protein>
<proteinExistence type="predicted"/>
<name>A0A195BJI0_9HYME</name>
<gene>
    <name evidence="1" type="ORF">ALC53_05311</name>
</gene>
<dbReference type="Proteomes" id="UP000078540">
    <property type="component" value="Unassembled WGS sequence"/>
</dbReference>
<dbReference type="AlphaFoldDB" id="A0A195BJI0"/>
<dbReference type="EMBL" id="KQ976464">
    <property type="protein sequence ID" value="KYM84524.1"/>
    <property type="molecule type" value="Genomic_DNA"/>
</dbReference>
<evidence type="ECO:0000313" key="2">
    <source>
        <dbReference type="Proteomes" id="UP000078540"/>
    </source>
</evidence>
<evidence type="ECO:0000313" key="1">
    <source>
        <dbReference type="EMBL" id="KYM84524.1"/>
    </source>
</evidence>
<keyword evidence="2" id="KW-1185">Reference proteome</keyword>
<accession>A0A195BJI0</accession>
<sequence>MQAACSAPGDESAEKHRASTTMLDGMKVVPTVFINYFIPAPPRTRGWCLYAWFSCYRRREEAKEQERRQRQKQ</sequence>